<dbReference type="EMBL" id="ML995831">
    <property type="protein sequence ID" value="KAF2769766.1"/>
    <property type="molecule type" value="Genomic_DNA"/>
</dbReference>
<sequence>MDTTARFSLFSALPIELRLLIWEEALLVTNVLTMADTTRSSGDAPIQPSGRLLVGPTPGHIGMVCREARRQLIHSFVTISVPGLRGLFRHCGAQNWLDLDRTVFYFGSGREARTVISDLDDSQISRVRLAAFHYGDWETLARMCLSIAQRCPHVHTVIVVRYSATSTGTASGIKLSAGTVEQLVRLSRRIGPPHQDGELDSDYFRATLLQAFGGTPPVLHMIQADPGDLP</sequence>
<keyword evidence="3" id="KW-1185">Reference proteome</keyword>
<dbReference type="InterPro" id="IPR045518">
    <property type="entry name" value="2EXR"/>
</dbReference>
<evidence type="ECO:0000313" key="2">
    <source>
        <dbReference type="EMBL" id="KAF2769766.1"/>
    </source>
</evidence>
<dbReference type="Proteomes" id="UP000799436">
    <property type="component" value="Unassembled WGS sequence"/>
</dbReference>
<accession>A0A6G1LA93</accession>
<gene>
    <name evidence="2" type="ORF">EJ03DRAFT_88087</name>
</gene>
<evidence type="ECO:0000259" key="1">
    <source>
        <dbReference type="Pfam" id="PF20150"/>
    </source>
</evidence>
<name>A0A6G1LA93_9PEZI</name>
<protein>
    <recommendedName>
        <fullName evidence="1">2EXR domain-containing protein</fullName>
    </recommendedName>
</protein>
<organism evidence="2 3">
    <name type="scientific">Teratosphaeria nubilosa</name>
    <dbReference type="NCBI Taxonomy" id="161662"/>
    <lineage>
        <taxon>Eukaryota</taxon>
        <taxon>Fungi</taxon>
        <taxon>Dikarya</taxon>
        <taxon>Ascomycota</taxon>
        <taxon>Pezizomycotina</taxon>
        <taxon>Dothideomycetes</taxon>
        <taxon>Dothideomycetidae</taxon>
        <taxon>Mycosphaerellales</taxon>
        <taxon>Teratosphaeriaceae</taxon>
        <taxon>Teratosphaeria</taxon>
    </lineage>
</organism>
<dbReference type="Pfam" id="PF20150">
    <property type="entry name" value="2EXR"/>
    <property type="match status" value="1"/>
</dbReference>
<dbReference type="AlphaFoldDB" id="A0A6G1LA93"/>
<reference evidence="2" key="1">
    <citation type="journal article" date="2020" name="Stud. Mycol.">
        <title>101 Dothideomycetes genomes: a test case for predicting lifestyles and emergence of pathogens.</title>
        <authorList>
            <person name="Haridas S."/>
            <person name="Albert R."/>
            <person name="Binder M."/>
            <person name="Bloem J."/>
            <person name="Labutti K."/>
            <person name="Salamov A."/>
            <person name="Andreopoulos B."/>
            <person name="Baker S."/>
            <person name="Barry K."/>
            <person name="Bills G."/>
            <person name="Bluhm B."/>
            <person name="Cannon C."/>
            <person name="Castanera R."/>
            <person name="Culley D."/>
            <person name="Daum C."/>
            <person name="Ezra D."/>
            <person name="Gonzalez J."/>
            <person name="Henrissat B."/>
            <person name="Kuo A."/>
            <person name="Liang C."/>
            <person name="Lipzen A."/>
            <person name="Lutzoni F."/>
            <person name="Magnuson J."/>
            <person name="Mondo S."/>
            <person name="Nolan M."/>
            <person name="Ohm R."/>
            <person name="Pangilinan J."/>
            <person name="Park H.-J."/>
            <person name="Ramirez L."/>
            <person name="Alfaro M."/>
            <person name="Sun H."/>
            <person name="Tritt A."/>
            <person name="Yoshinaga Y."/>
            <person name="Zwiers L.-H."/>
            <person name="Turgeon B."/>
            <person name="Goodwin S."/>
            <person name="Spatafora J."/>
            <person name="Crous P."/>
            <person name="Grigoriev I."/>
        </authorList>
    </citation>
    <scope>NUCLEOTIDE SEQUENCE</scope>
    <source>
        <strain evidence="2">CBS 116005</strain>
    </source>
</reference>
<feature type="domain" description="2EXR" evidence="1">
    <location>
        <begin position="7"/>
        <end position="72"/>
    </location>
</feature>
<evidence type="ECO:0000313" key="3">
    <source>
        <dbReference type="Proteomes" id="UP000799436"/>
    </source>
</evidence>
<proteinExistence type="predicted"/>
<dbReference type="OrthoDB" id="3473305at2759"/>